<feature type="domain" description="Secretion system C-terminal sorting" evidence="2">
    <location>
        <begin position="409"/>
        <end position="484"/>
    </location>
</feature>
<evidence type="ECO:0000256" key="1">
    <source>
        <dbReference type="SAM" id="SignalP"/>
    </source>
</evidence>
<reference evidence="3" key="1">
    <citation type="submission" date="2022-09" db="EMBL/GenBank/DDBJ databases">
        <title>Aureispira anguillicida sp. nov., isolated from Leptocephalus of Japanese eel Anguilla japonica.</title>
        <authorList>
            <person name="Yuasa K."/>
            <person name="Mekata T."/>
            <person name="Ikunari K."/>
        </authorList>
    </citation>
    <scope>NUCLEOTIDE SEQUENCE</scope>
    <source>
        <strain evidence="3">EL160426</strain>
    </source>
</reference>
<evidence type="ECO:0000259" key="2">
    <source>
        <dbReference type="Pfam" id="PF18962"/>
    </source>
</evidence>
<dbReference type="AlphaFoldDB" id="A0A915YL03"/>
<name>A0A915YL03_9BACT</name>
<keyword evidence="1" id="KW-0732">Signal</keyword>
<organism evidence="3 4">
    <name type="scientific">Aureispira anguillae</name>
    <dbReference type="NCBI Taxonomy" id="2864201"/>
    <lineage>
        <taxon>Bacteria</taxon>
        <taxon>Pseudomonadati</taxon>
        <taxon>Bacteroidota</taxon>
        <taxon>Saprospiria</taxon>
        <taxon>Saprospirales</taxon>
        <taxon>Saprospiraceae</taxon>
        <taxon>Aureispira</taxon>
    </lineage>
</organism>
<protein>
    <submittedName>
        <fullName evidence="3">T9SS type A sorting domain-containing protein</fullName>
    </submittedName>
</protein>
<feature type="signal peptide" evidence="1">
    <location>
        <begin position="1"/>
        <end position="19"/>
    </location>
</feature>
<gene>
    <name evidence="3" type="ORF">AsAng_0057260</name>
</gene>
<accession>A0A915YL03</accession>
<dbReference type="EMBL" id="AP026867">
    <property type="protein sequence ID" value="BDS14944.1"/>
    <property type="molecule type" value="Genomic_DNA"/>
</dbReference>
<evidence type="ECO:0000313" key="3">
    <source>
        <dbReference type="EMBL" id="BDS14944.1"/>
    </source>
</evidence>
<dbReference type="InterPro" id="IPR026444">
    <property type="entry name" value="Secre_tail"/>
</dbReference>
<dbReference type="Pfam" id="PF18962">
    <property type="entry name" value="Por_Secre_tail"/>
    <property type="match status" value="1"/>
</dbReference>
<dbReference type="NCBIfam" id="TIGR04183">
    <property type="entry name" value="Por_Secre_tail"/>
    <property type="match status" value="1"/>
</dbReference>
<dbReference type="Proteomes" id="UP001060919">
    <property type="component" value="Chromosome"/>
</dbReference>
<keyword evidence="4" id="KW-1185">Reference proteome</keyword>
<dbReference type="KEGG" id="aup:AsAng_0057260"/>
<sequence length="488" mass="53821">MNKFTLLICCMASWFYGTAQVNVLNNNATIRVNNGVHFRVNGGSITNQNNAEITNDGNIYLDLNFNQNNLASYTGGGSSWLWFEGGTNQNITGDAPLAIARLRVDNANRVILANRVNVSHQVDFRNNTKIELGNNNLVLVPGASVTNYDENNYVLTNGLGMLQQEAGATAVVFPVGVSTYNPATVNNSGTIDNFSIRVFEQVLNQGTTGLVETSAAVNRTWMIEEETTGGANVELTLQWEQTEELMAFNRANSGIEHHLVGLTWDKPSVYTPATNQGGTTWTQTRSGFTNFSPFVVRSPIIDLPVELLDFKAKRITVNEVELVWNTASELNNHGFEIQRMLADETAFQKIAWVDGNGTTSSNTRYAFIDQNSYTGVAYYRLKQIDFDGSFAYSETRAVNGSDLEANSSVFPNPTKGIVYINLPINTQPVLIQLLDSKGAAIGQKMAMVQEGQLLQLDQLEYLADGVYWVRITTETGKTYSHKIIKKGD</sequence>
<dbReference type="RefSeq" id="WP_264790140.1">
    <property type="nucleotide sequence ID" value="NZ_AP026867.1"/>
</dbReference>
<feature type="chain" id="PRO_5037871948" evidence="1">
    <location>
        <begin position="20"/>
        <end position="488"/>
    </location>
</feature>
<proteinExistence type="predicted"/>
<evidence type="ECO:0000313" key="4">
    <source>
        <dbReference type="Proteomes" id="UP001060919"/>
    </source>
</evidence>